<comment type="caution">
    <text evidence="12">The sequence shown here is derived from an EMBL/GenBank/DDBJ whole genome shotgun (WGS) entry which is preliminary data.</text>
</comment>
<evidence type="ECO:0000256" key="4">
    <source>
        <dbReference type="ARBA" id="ARBA00022679"/>
    </source>
</evidence>
<dbReference type="PIRSF" id="PIRSF000706">
    <property type="entry name" value="Kanamycin_kin"/>
    <property type="match status" value="1"/>
</dbReference>
<dbReference type="Gene3D" id="3.30.200.20">
    <property type="entry name" value="Phosphorylase Kinase, domain 1"/>
    <property type="match status" value="1"/>
</dbReference>
<keyword evidence="6 10" id="KW-0418">Kinase</keyword>
<evidence type="ECO:0000256" key="10">
    <source>
        <dbReference type="PIRNR" id="PIRNR000706"/>
    </source>
</evidence>
<sequence>MSSAQHVRAILEAARLPQPEALVGVVDHGRSGDLVARAGEAVVKFASTSANIELLAREIAVLEWLGPQAPTAPVLWSGELDGGLALVMKNLAGRPVSHLSPQEAADGLAATAQALAALHGRDPAGCPFDMRLDVKFALAERHVAAGLVDEGDFDGERAGWTARQALDAAHATRPATERLVLTHGDASLPNFLWSPGRPVRLIDLGRLGLADPYQDLALFLRSAKYNYPDLDAAAILREHYPLAQIDEAACDFYRLMDELF</sequence>
<evidence type="ECO:0000256" key="8">
    <source>
        <dbReference type="ARBA" id="ARBA00023251"/>
    </source>
</evidence>
<dbReference type="CDD" id="cd05150">
    <property type="entry name" value="APH"/>
    <property type="match status" value="1"/>
</dbReference>
<dbReference type="EMBL" id="JBEPLU010000001">
    <property type="protein sequence ID" value="MET3526018.1"/>
    <property type="molecule type" value="Genomic_DNA"/>
</dbReference>
<reference evidence="12 13" key="1">
    <citation type="submission" date="2024-06" db="EMBL/GenBank/DDBJ databases">
        <title>Genomic Encyclopedia of Type Strains, Phase IV (KMG-IV): sequencing the most valuable type-strain genomes for metagenomic binning, comparative biology and taxonomic classification.</title>
        <authorList>
            <person name="Goeker M."/>
        </authorList>
    </citation>
    <scope>NUCLEOTIDE SEQUENCE [LARGE SCALE GENOMIC DNA]</scope>
    <source>
        <strain evidence="12 13">DSM 17809</strain>
    </source>
</reference>
<evidence type="ECO:0000259" key="11">
    <source>
        <dbReference type="Pfam" id="PF01636"/>
    </source>
</evidence>
<keyword evidence="4 10" id="KW-0808">Transferase</keyword>
<name>A0ABV2EG49_9CAUL</name>
<keyword evidence="7 10" id="KW-0067">ATP-binding</keyword>
<dbReference type="InterPro" id="IPR024165">
    <property type="entry name" value="Kan/Strep_kinase"/>
</dbReference>
<evidence type="ECO:0000256" key="6">
    <source>
        <dbReference type="ARBA" id="ARBA00022777"/>
    </source>
</evidence>
<dbReference type="InterPro" id="IPR011009">
    <property type="entry name" value="Kinase-like_dom_sf"/>
</dbReference>
<protein>
    <recommendedName>
        <fullName evidence="3">Aminoglycoside 3'-phosphotransferase</fullName>
        <ecNumber evidence="2">2.7.1.95</ecNumber>
    </recommendedName>
</protein>
<feature type="domain" description="Aminoglycoside phosphotransferase" evidence="11">
    <location>
        <begin position="36"/>
        <end position="236"/>
    </location>
</feature>
<dbReference type="SUPFAM" id="SSF56112">
    <property type="entry name" value="Protein kinase-like (PK-like)"/>
    <property type="match status" value="1"/>
</dbReference>
<dbReference type="EC" id="2.7.1.95" evidence="2"/>
<dbReference type="InterPro" id="IPR002575">
    <property type="entry name" value="Aminoglycoside_PTrfase"/>
</dbReference>
<keyword evidence="13" id="KW-1185">Reference proteome</keyword>
<evidence type="ECO:0000256" key="3">
    <source>
        <dbReference type="ARBA" id="ARBA00017903"/>
    </source>
</evidence>
<comment type="similarity">
    <text evidence="1 10">Belongs to the aminoglycoside phosphotransferase family.</text>
</comment>
<dbReference type="RefSeq" id="WP_354297279.1">
    <property type="nucleotide sequence ID" value="NZ_JBEPLU010000001.1"/>
</dbReference>
<evidence type="ECO:0000256" key="7">
    <source>
        <dbReference type="ARBA" id="ARBA00022840"/>
    </source>
</evidence>
<evidence type="ECO:0000256" key="5">
    <source>
        <dbReference type="ARBA" id="ARBA00022741"/>
    </source>
</evidence>
<evidence type="ECO:0000256" key="9">
    <source>
        <dbReference type="ARBA" id="ARBA00048925"/>
    </source>
</evidence>
<gene>
    <name evidence="12" type="ORF">ABID41_001113</name>
</gene>
<dbReference type="Proteomes" id="UP001549110">
    <property type="component" value="Unassembled WGS sequence"/>
</dbReference>
<evidence type="ECO:0000313" key="13">
    <source>
        <dbReference type="Proteomes" id="UP001549110"/>
    </source>
</evidence>
<comment type="catalytic activity">
    <reaction evidence="9">
        <text>kanamycin A + ATP = kanamycin 3'-phosphate + ADP + H(+)</text>
        <dbReference type="Rhea" id="RHEA:24256"/>
        <dbReference type="ChEBI" id="CHEBI:15378"/>
        <dbReference type="ChEBI" id="CHEBI:30616"/>
        <dbReference type="ChEBI" id="CHEBI:57909"/>
        <dbReference type="ChEBI" id="CHEBI:58214"/>
        <dbReference type="ChEBI" id="CHEBI:456216"/>
        <dbReference type="EC" id="2.7.1.95"/>
    </reaction>
</comment>
<dbReference type="Pfam" id="PF01636">
    <property type="entry name" value="APH"/>
    <property type="match status" value="1"/>
</dbReference>
<organism evidence="12 13">
    <name type="scientific">Phenylobacterium koreense</name>
    <dbReference type="NCBI Taxonomy" id="266125"/>
    <lineage>
        <taxon>Bacteria</taxon>
        <taxon>Pseudomonadati</taxon>
        <taxon>Pseudomonadota</taxon>
        <taxon>Alphaproteobacteria</taxon>
        <taxon>Caulobacterales</taxon>
        <taxon>Caulobacteraceae</taxon>
        <taxon>Phenylobacterium</taxon>
    </lineage>
</organism>
<keyword evidence="8 10" id="KW-0046">Antibiotic resistance</keyword>
<dbReference type="Gene3D" id="3.90.1200.10">
    <property type="match status" value="1"/>
</dbReference>
<proteinExistence type="inferred from homology"/>
<keyword evidence="5 10" id="KW-0547">Nucleotide-binding</keyword>
<evidence type="ECO:0000256" key="2">
    <source>
        <dbReference type="ARBA" id="ARBA00012193"/>
    </source>
</evidence>
<evidence type="ECO:0000256" key="1">
    <source>
        <dbReference type="ARBA" id="ARBA00006219"/>
    </source>
</evidence>
<evidence type="ECO:0000313" key="12">
    <source>
        <dbReference type="EMBL" id="MET3526018.1"/>
    </source>
</evidence>
<accession>A0ABV2EG49</accession>